<evidence type="ECO:0000256" key="8">
    <source>
        <dbReference type="ARBA" id="ARBA00037998"/>
    </source>
</evidence>
<keyword evidence="2" id="KW-0813">Transport</keyword>
<evidence type="ECO:0000256" key="5">
    <source>
        <dbReference type="ARBA" id="ARBA00022970"/>
    </source>
</evidence>
<dbReference type="InterPro" id="IPR017779">
    <property type="entry name" value="ABC_UrtB_bac"/>
</dbReference>
<evidence type="ECO:0000256" key="4">
    <source>
        <dbReference type="ARBA" id="ARBA00022692"/>
    </source>
</evidence>
<feature type="transmembrane region" description="Helical" evidence="9">
    <location>
        <begin position="341"/>
        <end position="362"/>
    </location>
</feature>
<name>A0A242N6F8_CABSO</name>
<protein>
    <submittedName>
        <fullName evidence="11">Urea ABC transporter, permease protein UrtB</fullName>
    </submittedName>
</protein>
<reference evidence="11 12" key="1">
    <citation type="submission" date="2017-03" db="EMBL/GenBank/DDBJ databases">
        <title>Genome analysis of strain PAMC 26577.</title>
        <authorList>
            <person name="Oh H.-M."/>
            <person name="Yang J.-A."/>
        </authorList>
    </citation>
    <scope>NUCLEOTIDE SEQUENCE [LARGE SCALE GENOMIC DNA]</scope>
    <source>
        <strain evidence="11 12">PAMC 26577</strain>
    </source>
</reference>
<feature type="signal peptide" evidence="10">
    <location>
        <begin position="1"/>
        <end position="27"/>
    </location>
</feature>
<keyword evidence="4 9" id="KW-0812">Transmembrane</keyword>
<dbReference type="AlphaFoldDB" id="A0A242N6F8"/>
<dbReference type="GO" id="GO:0022857">
    <property type="term" value="F:transmembrane transporter activity"/>
    <property type="evidence" value="ECO:0007669"/>
    <property type="project" value="InterPro"/>
</dbReference>
<evidence type="ECO:0000313" key="11">
    <source>
        <dbReference type="EMBL" id="OTP79208.1"/>
    </source>
</evidence>
<evidence type="ECO:0000256" key="1">
    <source>
        <dbReference type="ARBA" id="ARBA00004651"/>
    </source>
</evidence>
<dbReference type="Pfam" id="PF02653">
    <property type="entry name" value="BPD_transp_2"/>
    <property type="match status" value="1"/>
</dbReference>
<dbReference type="Proteomes" id="UP000195221">
    <property type="component" value="Unassembled WGS sequence"/>
</dbReference>
<dbReference type="NCBIfam" id="TIGR03409">
    <property type="entry name" value="urea_trans_UrtB"/>
    <property type="match status" value="1"/>
</dbReference>
<sequence length="539" mass="57027">MTDSILRFARRGLCAILIACMPLAAFAALSADDLAPLAADDFDAKSAAIDKLIANADAPSVAVLNALADSSLVATDAGRVLIQTDDGNKDPLTNKTVEAPDAQPVTLNNLLRSKVAGALSGLQLSSPDIEKRRAAIDELLKNADPSIKPLVDKARAQETDPTLKKRLDTLWATTALHDTDANKRLEAVQLVAARHDLDMNELLRPIVVKNADGTFAEPDARVRAAAQAGIEELDSIQRRGQVVGTIFAGLSLGSVLLLAALGLAITYGLIGVINMAHGEFLMIGAYATYVVQNLVQHYAPAAFNWYPLFAVPVSFAAAAVVGIVLERVVLKHLYGRPLETLLTTFGISLILIQATRTIFGAQNVQVTNPSWMSGGVSVMQNLILPYNRITILGFSLVVVLLAWVVLTKTRLGLFVRAVTQNRRMAACVGVKTARVDSYAFAFGAGIAGLGGCALSQIGNIGPDLGQSYIIDSFMTVVLGGVGQLAGTVIGGFGLGLVSKTIEPFWGAVLAKIAVLVLIVLFIQKRPQGMFALKGRSAEV</sequence>
<dbReference type="InterPro" id="IPR052157">
    <property type="entry name" value="BCAA_transport_permease"/>
</dbReference>
<evidence type="ECO:0000256" key="2">
    <source>
        <dbReference type="ARBA" id="ARBA00022448"/>
    </source>
</evidence>
<evidence type="ECO:0000256" key="9">
    <source>
        <dbReference type="SAM" id="Phobius"/>
    </source>
</evidence>
<feature type="transmembrane region" description="Helical" evidence="9">
    <location>
        <begin position="503"/>
        <end position="522"/>
    </location>
</feature>
<dbReference type="GO" id="GO:0006865">
    <property type="term" value="P:amino acid transport"/>
    <property type="evidence" value="ECO:0007669"/>
    <property type="project" value="UniProtKB-KW"/>
</dbReference>
<feature type="transmembrane region" description="Helical" evidence="9">
    <location>
        <begin position="473"/>
        <end position="497"/>
    </location>
</feature>
<comment type="similarity">
    <text evidence="8">Belongs to the binding-protein-dependent transport system permease family. LivHM subfamily.</text>
</comment>
<proteinExistence type="inferred from homology"/>
<organism evidence="11 12">
    <name type="scientific">Caballeronia sordidicola</name>
    <name type="common">Burkholderia sordidicola</name>
    <dbReference type="NCBI Taxonomy" id="196367"/>
    <lineage>
        <taxon>Bacteria</taxon>
        <taxon>Pseudomonadati</taxon>
        <taxon>Pseudomonadota</taxon>
        <taxon>Betaproteobacteria</taxon>
        <taxon>Burkholderiales</taxon>
        <taxon>Burkholderiaceae</taxon>
        <taxon>Caballeronia</taxon>
    </lineage>
</organism>
<keyword evidence="7 9" id="KW-0472">Membrane</keyword>
<keyword evidence="10" id="KW-0732">Signal</keyword>
<evidence type="ECO:0000313" key="12">
    <source>
        <dbReference type="Proteomes" id="UP000195221"/>
    </source>
</evidence>
<dbReference type="InterPro" id="IPR001851">
    <property type="entry name" value="ABC_transp_permease"/>
</dbReference>
<feature type="transmembrane region" description="Helical" evidence="9">
    <location>
        <begin position="280"/>
        <end position="299"/>
    </location>
</feature>
<dbReference type="PANTHER" id="PTHR11795:SF447">
    <property type="entry name" value="ABC TRANSPORTER PERMEASE PROTEIN"/>
    <property type="match status" value="1"/>
</dbReference>
<comment type="subcellular location">
    <subcellularLocation>
        <location evidence="1">Cell membrane</location>
        <topology evidence="1">Multi-pass membrane protein</topology>
    </subcellularLocation>
</comment>
<comment type="caution">
    <text evidence="11">The sequence shown here is derived from an EMBL/GenBank/DDBJ whole genome shotgun (WGS) entry which is preliminary data.</text>
</comment>
<feature type="transmembrane region" description="Helical" evidence="9">
    <location>
        <begin position="305"/>
        <end position="329"/>
    </location>
</feature>
<evidence type="ECO:0000256" key="10">
    <source>
        <dbReference type="SAM" id="SignalP"/>
    </source>
</evidence>
<dbReference type="RefSeq" id="WP_075358868.1">
    <property type="nucleotide sequence ID" value="NZ_MSRG01000045.1"/>
</dbReference>
<dbReference type="GO" id="GO:0005886">
    <property type="term" value="C:plasma membrane"/>
    <property type="evidence" value="ECO:0007669"/>
    <property type="project" value="UniProtKB-SubCell"/>
</dbReference>
<keyword evidence="3" id="KW-1003">Cell membrane</keyword>
<keyword evidence="6 9" id="KW-1133">Transmembrane helix</keyword>
<evidence type="ECO:0000256" key="7">
    <source>
        <dbReference type="ARBA" id="ARBA00023136"/>
    </source>
</evidence>
<feature type="chain" id="PRO_5011969703" evidence="10">
    <location>
        <begin position="28"/>
        <end position="539"/>
    </location>
</feature>
<evidence type="ECO:0000256" key="6">
    <source>
        <dbReference type="ARBA" id="ARBA00022989"/>
    </source>
</evidence>
<keyword evidence="5" id="KW-0029">Amino-acid transport</keyword>
<dbReference type="EMBL" id="NBTZ01000014">
    <property type="protein sequence ID" value="OTP79208.1"/>
    <property type="molecule type" value="Genomic_DNA"/>
</dbReference>
<feature type="transmembrane region" description="Helical" evidence="9">
    <location>
        <begin position="382"/>
        <end position="406"/>
    </location>
</feature>
<gene>
    <name evidence="11" type="ORF">PAMC26577_02275</name>
</gene>
<dbReference type="PANTHER" id="PTHR11795">
    <property type="entry name" value="BRANCHED-CHAIN AMINO ACID TRANSPORT SYSTEM PERMEASE PROTEIN LIVH"/>
    <property type="match status" value="1"/>
</dbReference>
<feature type="transmembrane region" description="Helical" evidence="9">
    <location>
        <begin position="246"/>
        <end position="273"/>
    </location>
</feature>
<accession>A0A242N6F8</accession>
<evidence type="ECO:0000256" key="3">
    <source>
        <dbReference type="ARBA" id="ARBA00022475"/>
    </source>
</evidence>
<dbReference type="CDD" id="cd06582">
    <property type="entry name" value="TM_PBP1_LivH_like"/>
    <property type="match status" value="1"/>
</dbReference>